<dbReference type="EMBL" id="MK500388">
    <property type="protein sequence ID" value="QBK88383.1"/>
    <property type="molecule type" value="Genomic_DNA"/>
</dbReference>
<name>A0A481YYQ3_9VIRU</name>
<proteinExistence type="predicted"/>
<accession>A0A481YYQ3</accession>
<gene>
    <name evidence="1" type="ORF">LCMiAC01_00470</name>
</gene>
<organism evidence="1">
    <name type="scientific">Mimivirus LCMiAC01</name>
    <dbReference type="NCBI Taxonomy" id="2506608"/>
    <lineage>
        <taxon>Viruses</taxon>
        <taxon>Varidnaviria</taxon>
        <taxon>Bamfordvirae</taxon>
        <taxon>Nucleocytoviricota</taxon>
        <taxon>Megaviricetes</taxon>
        <taxon>Imitervirales</taxon>
        <taxon>Mimiviridae</taxon>
        <taxon>Klosneuvirinae</taxon>
    </lineage>
</organism>
<reference evidence="1" key="1">
    <citation type="journal article" date="2019" name="MBio">
        <title>Virus Genomes from Deep Sea Sediments Expand the Ocean Megavirome and Support Independent Origins of Viral Gigantism.</title>
        <authorList>
            <person name="Backstrom D."/>
            <person name="Yutin N."/>
            <person name="Jorgensen S.L."/>
            <person name="Dharamshi J."/>
            <person name="Homa F."/>
            <person name="Zaremba-Niedwiedzka K."/>
            <person name="Spang A."/>
            <person name="Wolf Y.I."/>
            <person name="Koonin E.V."/>
            <person name="Ettema T.J."/>
        </authorList>
    </citation>
    <scope>NUCLEOTIDE SEQUENCE</scope>
</reference>
<protein>
    <submittedName>
        <fullName evidence="1">Uncharacterized protein</fullName>
    </submittedName>
</protein>
<evidence type="ECO:0000313" key="1">
    <source>
        <dbReference type="EMBL" id="QBK88383.1"/>
    </source>
</evidence>
<sequence length="265" mass="31527">MCYKNKYIKYKNKYTKLKLMRMKIRNMKRTSNYDNMDKEILGEFKKQLLTMKKCYKKLNKMDDYDRLLKSVYPFQASDYFLLKLPKSVKIYDDASFRKSVNLPKLDAHKDNYVPCDASLKNIVLYFWSKNFITLGWDEPYKLNTGFISFEFKTSDDKNTSNELLKLFGSDNIIKLKLPSFYGLEKEAPEYYKKQNKQIDDIMTENPTKILMITYTSDISISYAGNIRINFNKMQLKWLHKKLDIKEPDVTKALPGYISCYNIIKK</sequence>